<organism evidence="2">
    <name type="scientific">freshwater metagenome</name>
    <dbReference type="NCBI Taxonomy" id="449393"/>
    <lineage>
        <taxon>unclassified sequences</taxon>
        <taxon>metagenomes</taxon>
        <taxon>ecological metagenomes</taxon>
    </lineage>
</organism>
<proteinExistence type="predicted"/>
<reference evidence="2" key="1">
    <citation type="submission" date="2020-05" db="EMBL/GenBank/DDBJ databases">
        <authorList>
            <person name="Chiriac C."/>
            <person name="Salcher M."/>
            <person name="Ghai R."/>
            <person name="Kavagutti S V."/>
        </authorList>
    </citation>
    <scope>NUCLEOTIDE SEQUENCE</scope>
</reference>
<accession>A0A6J6GTR5</accession>
<keyword evidence="1" id="KW-1133">Transmembrane helix</keyword>
<evidence type="ECO:0000313" key="2">
    <source>
        <dbReference type="EMBL" id="CAB4604476.1"/>
    </source>
</evidence>
<name>A0A6J6GTR5_9ZZZZ</name>
<dbReference type="AlphaFoldDB" id="A0A6J6GTR5"/>
<feature type="transmembrane region" description="Helical" evidence="1">
    <location>
        <begin position="268"/>
        <end position="288"/>
    </location>
</feature>
<sequence>MKRLATVASIAALAFSMTIGSALVSNAASTPPTVNYNFEGNNQDSGNGSTFTAAGACPADPCNATSSFGTDGGDGYLEWTSTNGRGGGFVVDTNQSLTNTYTILMKFSFADFSGYRKIIDYLDRSSDTGFYIYDSRINFYPLGTSVNSFTAGQPMTLMVTREATTGNAGVFTVYSYNGTAFNQELQVTDTDGTSIPFTSTVHAGGTKLGFFFDDTETGGEATTSGRVFSVKMWSGTALSAIVLEDVATAPATDVTDVPTETPLANTGGGISFAALFAGIGLIGAGIWLRNRRRVVADK</sequence>
<protein>
    <submittedName>
        <fullName evidence="2">Unannotated protein</fullName>
    </submittedName>
</protein>
<gene>
    <name evidence="2" type="ORF">UFOPK1843_00406</name>
</gene>
<keyword evidence="1" id="KW-0472">Membrane</keyword>
<dbReference type="EMBL" id="CAEZUR010000023">
    <property type="protein sequence ID" value="CAB4604476.1"/>
    <property type="molecule type" value="Genomic_DNA"/>
</dbReference>
<keyword evidence="1" id="KW-0812">Transmembrane</keyword>
<evidence type="ECO:0000256" key="1">
    <source>
        <dbReference type="SAM" id="Phobius"/>
    </source>
</evidence>